<reference evidence="2" key="1">
    <citation type="submission" date="2015-01" db="EMBL/GenBank/DDBJ databases">
        <title>The Genome Sequence of Cladophialophora bantiana CBS 173.52.</title>
        <authorList>
            <consortium name="The Broad Institute Genomics Platform"/>
            <person name="Cuomo C."/>
            <person name="de Hoog S."/>
            <person name="Gorbushina A."/>
            <person name="Stielow B."/>
            <person name="Teixiera M."/>
            <person name="Abouelleil A."/>
            <person name="Chapman S.B."/>
            <person name="Priest M."/>
            <person name="Young S.K."/>
            <person name="Wortman J."/>
            <person name="Nusbaum C."/>
            <person name="Birren B."/>
        </authorList>
    </citation>
    <scope>NUCLEOTIDE SEQUENCE [LARGE SCALE GENOMIC DNA]</scope>
    <source>
        <strain evidence="2">CBS 173.52</strain>
    </source>
</reference>
<accession>A0A0D2IL66</accession>
<sequence length="322" mass="35320">MSYSTENDARIIIFGPTGHVGSAAARAAQEQGVKVFLAMRDPEKAIPGLNTEREQEAGFERVYADLTKPDTVHAAVTKTGAKRAFIYLIFGTPDHMKSAIVTLKSAGIDFVVFLSSYTVPDNLSMESISPNNFIAWGHGRVEINLDEVFGSDGYVAVRPGSFASNSLRWKKMIQHSEIEIAYPEALFDWISPGDIGRVCGTVVARGPRAVNGKVIRLCGPEIMSQGEAADAIGRVIGKDIKLTRLDEQGGVDFFMKVAHLSEPAARQVIAMLKKRVEDGKSDGGHYEGLRYEEAVANIQKYGGRQPTRFHQWVEENKTEFGV</sequence>
<dbReference type="InterPro" id="IPR051604">
    <property type="entry name" value="Ergot_Alk_Oxidoreductase"/>
</dbReference>
<organism evidence="2">
    <name type="scientific">Cladophialophora bantiana (strain ATCC 10958 / CBS 173.52 / CDC B-1940 / NIH 8579)</name>
    <name type="common">Xylohypha bantiana</name>
    <dbReference type="NCBI Taxonomy" id="1442370"/>
    <lineage>
        <taxon>Eukaryota</taxon>
        <taxon>Fungi</taxon>
        <taxon>Dikarya</taxon>
        <taxon>Ascomycota</taxon>
        <taxon>Pezizomycotina</taxon>
        <taxon>Eurotiomycetes</taxon>
        <taxon>Chaetothyriomycetidae</taxon>
        <taxon>Chaetothyriales</taxon>
        <taxon>Herpotrichiellaceae</taxon>
        <taxon>Cladophialophora</taxon>
    </lineage>
</organism>
<dbReference type="SUPFAM" id="SSF51735">
    <property type="entry name" value="NAD(P)-binding Rossmann-fold domains"/>
    <property type="match status" value="1"/>
</dbReference>
<evidence type="ECO:0000313" key="2">
    <source>
        <dbReference type="EMBL" id="KIW97504.1"/>
    </source>
</evidence>
<dbReference type="OrthoDB" id="419598at2759"/>
<dbReference type="InterPro" id="IPR008030">
    <property type="entry name" value="NmrA-like"/>
</dbReference>
<dbReference type="PANTHER" id="PTHR43162">
    <property type="match status" value="1"/>
</dbReference>
<dbReference type="GeneID" id="27694016"/>
<dbReference type="InterPro" id="IPR036291">
    <property type="entry name" value="NAD(P)-bd_dom_sf"/>
</dbReference>
<name>A0A0D2IL66_CLAB1</name>
<gene>
    <name evidence="2" type="ORF">Z519_01088</name>
</gene>
<dbReference type="EMBL" id="KN846981">
    <property type="protein sequence ID" value="KIW97504.1"/>
    <property type="molecule type" value="Genomic_DNA"/>
</dbReference>
<feature type="domain" description="NmrA-like" evidence="1">
    <location>
        <begin position="9"/>
        <end position="248"/>
    </location>
</feature>
<dbReference type="RefSeq" id="XP_016624173.1">
    <property type="nucleotide sequence ID" value="XM_016758845.1"/>
</dbReference>
<dbReference type="Gene3D" id="3.40.50.720">
    <property type="entry name" value="NAD(P)-binding Rossmann-like Domain"/>
    <property type="match status" value="1"/>
</dbReference>
<evidence type="ECO:0000259" key="1">
    <source>
        <dbReference type="Pfam" id="PF05368"/>
    </source>
</evidence>
<dbReference type="HOGENOM" id="CLU_007383_10_0_1"/>
<dbReference type="Pfam" id="PF05368">
    <property type="entry name" value="NmrA"/>
    <property type="match status" value="1"/>
</dbReference>
<protein>
    <recommendedName>
        <fullName evidence="1">NmrA-like domain-containing protein</fullName>
    </recommendedName>
</protein>
<proteinExistence type="predicted"/>
<dbReference type="PANTHER" id="PTHR43162:SF1">
    <property type="entry name" value="PRESTALK A DIFFERENTIATION PROTEIN A"/>
    <property type="match status" value="1"/>
</dbReference>
<dbReference type="VEuPathDB" id="FungiDB:Z519_01088"/>
<dbReference type="AlphaFoldDB" id="A0A0D2IL66"/>